<dbReference type="RefSeq" id="WP_346757288.1">
    <property type="nucleotide sequence ID" value="NZ_JAUJEB010000001.1"/>
</dbReference>
<sequence>MKKIKIFLSGCAFTFALSGIFATHVSSASLESSLTHVAPYGSCLQTVGTCDNHPLPFACTDLLGNILYEEYANVCITQARGNFMPY</sequence>
<reference evidence="2" key="1">
    <citation type="submission" date="2023-06" db="EMBL/GenBank/DDBJ databases">
        <title>Genomic of Agaribacillus aureum.</title>
        <authorList>
            <person name="Wang G."/>
        </authorList>
    </citation>
    <scope>NUCLEOTIDE SEQUENCE</scope>
    <source>
        <strain evidence="2">BMA12</strain>
    </source>
</reference>
<proteinExistence type="predicted"/>
<evidence type="ECO:0000313" key="3">
    <source>
        <dbReference type="Proteomes" id="UP001172083"/>
    </source>
</evidence>
<evidence type="ECO:0000313" key="2">
    <source>
        <dbReference type="EMBL" id="MDN5211961.1"/>
    </source>
</evidence>
<keyword evidence="3" id="KW-1185">Reference proteome</keyword>
<gene>
    <name evidence="2" type="ORF">QQ020_07855</name>
</gene>
<dbReference type="Proteomes" id="UP001172083">
    <property type="component" value="Unassembled WGS sequence"/>
</dbReference>
<dbReference type="EMBL" id="JAUJEB010000001">
    <property type="protein sequence ID" value="MDN5211961.1"/>
    <property type="molecule type" value="Genomic_DNA"/>
</dbReference>
<keyword evidence="1" id="KW-0732">Signal</keyword>
<name>A0ABT8L4K0_9BACT</name>
<evidence type="ECO:0008006" key="4">
    <source>
        <dbReference type="Google" id="ProtNLM"/>
    </source>
</evidence>
<organism evidence="2 3">
    <name type="scientific">Agaribacillus aureus</name>
    <dbReference type="NCBI Taxonomy" id="3051825"/>
    <lineage>
        <taxon>Bacteria</taxon>
        <taxon>Pseudomonadati</taxon>
        <taxon>Bacteroidota</taxon>
        <taxon>Cytophagia</taxon>
        <taxon>Cytophagales</taxon>
        <taxon>Splendidivirgaceae</taxon>
        <taxon>Agaribacillus</taxon>
    </lineage>
</organism>
<accession>A0ABT8L4K0</accession>
<evidence type="ECO:0000256" key="1">
    <source>
        <dbReference type="SAM" id="SignalP"/>
    </source>
</evidence>
<feature type="chain" id="PRO_5045880736" description="Kazal-like domain-containing protein" evidence="1">
    <location>
        <begin position="19"/>
        <end position="86"/>
    </location>
</feature>
<feature type="signal peptide" evidence="1">
    <location>
        <begin position="1"/>
        <end position="18"/>
    </location>
</feature>
<comment type="caution">
    <text evidence="2">The sequence shown here is derived from an EMBL/GenBank/DDBJ whole genome shotgun (WGS) entry which is preliminary data.</text>
</comment>
<protein>
    <recommendedName>
        <fullName evidence="4">Kazal-like domain-containing protein</fullName>
    </recommendedName>
</protein>